<accession>A0A4V4HMP5</accession>
<dbReference type="GO" id="GO:0004673">
    <property type="term" value="F:protein histidine kinase activity"/>
    <property type="evidence" value="ECO:0007669"/>
    <property type="project" value="UniProtKB-EC"/>
</dbReference>
<dbReference type="EMBL" id="STGV01000003">
    <property type="protein sequence ID" value="THV22976.1"/>
    <property type="molecule type" value="Genomic_DNA"/>
</dbReference>
<dbReference type="Pfam" id="PF22588">
    <property type="entry name" value="dCache_1_like"/>
    <property type="match status" value="1"/>
</dbReference>
<evidence type="ECO:0000256" key="3">
    <source>
        <dbReference type="ARBA" id="ARBA00022553"/>
    </source>
</evidence>
<keyword evidence="8" id="KW-0472">Membrane</keyword>
<keyword evidence="12" id="KW-1185">Reference proteome</keyword>
<dbReference type="Gene3D" id="3.30.565.10">
    <property type="entry name" value="Histidine kinase-like ATPase, C-terminal domain"/>
    <property type="match status" value="1"/>
</dbReference>
<dbReference type="CDD" id="cd12915">
    <property type="entry name" value="PDC2_DGC_like"/>
    <property type="match status" value="1"/>
</dbReference>
<dbReference type="PANTHER" id="PTHR41523:SF8">
    <property type="entry name" value="ETHYLENE RESPONSE SENSOR PROTEIN"/>
    <property type="match status" value="1"/>
</dbReference>
<reference evidence="11 12" key="1">
    <citation type="submission" date="2019-04" db="EMBL/GenBank/DDBJ databases">
        <title>Genome sequence of strain shin9-1.</title>
        <authorList>
            <person name="Gao J."/>
            <person name="Sun J."/>
        </authorList>
    </citation>
    <scope>NUCLEOTIDE SEQUENCE [LARGE SCALE GENOMIC DNA]</scope>
    <source>
        <strain evidence="12">shin9-1</strain>
    </source>
</reference>
<dbReference type="SMART" id="SM00911">
    <property type="entry name" value="HWE_HK"/>
    <property type="match status" value="1"/>
</dbReference>
<dbReference type="InterPro" id="IPR054327">
    <property type="entry name" value="His-kinase-like_sensor"/>
</dbReference>
<dbReference type="Pfam" id="PF02518">
    <property type="entry name" value="HATPase_c"/>
    <property type="match status" value="1"/>
</dbReference>
<keyword evidence="8" id="KW-0812">Transmembrane</keyword>
<dbReference type="Proteomes" id="UP000308828">
    <property type="component" value="Unassembled WGS sequence"/>
</dbReference>
<feature type="domain" description="Signal transduction histidine kinase HWE region" evidence="10">
    <location>
        <begin position="410"/>
        <end position="481"/>
    </location>
</feature>
<dbReference type="OrthoDB" id="9767435at2"/>
<evidence type="ECO:0000259" key="10">
    <source>
        <dbReference type="SMART" id="SM00911"/>
    </source>
</evidence>
<dbReference type="InterPro" id="IPR036890">
    <property type="entry name" value="HATPase_C_sf"/>
</dbReference>
<keyword evidence="5" id="KW-0547">Nucleotide-binding</keyword>
<dbReference type="PANTHER" id="PTHR41523">
    <property type="entry name" value="TWO-COMPONENT SYSTEM SENSOR PROTEIN"/>
    <property type="match status" value="1"/>
</dbReference>
<organism evidence="11 12">
    <name type="scientific">Peteryoungia ipomoeae</name>
    <dbReference type="NCBI Taxonomy" id="1210932"/>
    <lineage>
        <taxon>Bacteria</taxon>
        <taxon>Pseudomonadati</taxon>
        <taxon>Pseudomonadota</taxon>
        <taxon>Alphaproteobacteria</taxon>
        <taxon>Hyphomicrobiales</taxon>
        <taxon>Rhizobiaceae</taxon>
        <taxon>Peteryoungia</taxon>
    </lineage>
</organism>
<evidence type="ECO:0000256" key="2">
    <source>
        <dbReference type="ARBA" id="ARBA00012438"/>
    </source>
</evidence>
<dbReference type="InterPro" id="IPR011102">
    <property type="entry name" value="Sig_transdc_His_kinase_HWE"/>
</dbReference>
<evidence type="ECO:0000313" key="12">
    <source>
        <dbReference type="Proteomes" id="UP000308828"/>
    </source>
</evidence>
<feature type="transmembrane region" description="Helical" evidence="8">
    <location>
        <begin position="92"/>
        <end position="113"/>
    </location>
</feature>
<evidence type="ECO:0000256" key="5">
    <source>
        <dbReference type="ARBA" id="ARBA00022741"/>
    </source>
</evidence>
<feature type="domain" description="Histidine kinase/HSP90-like ATPase" evidence="9">
    <location>
        <begin position="500"/>
        <end position="598"/>
    </location>
</feature>
<dbReference type="AlphaFoldDB" id="A0A4V4HMP5"/>
<evidence type="ECO:0000256" key="4">
    <source>
        <dbReference type="ARBA" id="ARBA00022679"/>
    </source>
</evidence>
<keyword evidence="4" id="KW-0808">Transferase</keyword>
<comment type="caution">
    <text evidence="11">The sequence shown here is derived from an EMBL/GenBank/DDBJ whole genome shotgun (WGS) entry which is preliminary data.</text>
</comment>
<name>A0A4V4HMP5_9HYPH</name>
<comment type="catalytic activity">
    <reaction evidence="1">
        <text>ATP + protein L-histidine = ADP + protein N-phospho-L-histidine.</text>
        <dbReference type="EC" id="2.7.13.3"/>
    </reaction>
</comment>
<gene>
    <name evidence="11" type="ORF">FAA97_10100</name>
</gene>
<proteinExistence type="predicted"/>
<keyword evidence="6" id="KW-0418">Kinase</keyword>
<dbReference type="InterPro" id="IPR003594">
    <property type="entry name" value="HATPase_dom"/>
</dbReference>
<dbReference type="Pfam" id="PF07568">
    <property type="entry name" value="HisKA_2"/>
    <property type="match status" value="1"/>
</dbReference>
<evidence type="ECO:0000256" key="8">
    <source>
        <dbReference type="SAM" id="Phobius"/>
    </source>
</evidence>
<evidence type="ECO:0000259" key="9">
    <source>
        <dbReference type="SMART" id="SM00387"/>
    </source>
</evidence>
<dbReference type="Gene3D" id="3.30.450.20">
    <property type="entry name" value="PAS domain"/>
    <property type="match status" value="3"/>
</dbReference>
<evidence type="ECO:0000256" key="6">
    <source>
        <dbReference type="ARBA" id="ARBA00022777"/>
    </source>
</evidence>
<feature type="transmembrane region" description="Helical" evidence="8">
    <location>
        <begin position="357"/>
        <end position="377"/>
    </location>
</feature>
<dbReference type="EC" id="2.7.13.3" evidence="2"/>
<protein>
    <recommendedName>
        <fullName evidence="2">histidine kinase</fullName>
        <ecNumber evidence="2">2.7.13.3</ecNumber>
    </recommendedName>
</protein>
<evidence type="ECO:0000256" key="7">
    <source>
        <dbReference type="ARBA" id="ARBA00022840"/>
    </source>
</evidence>
<keyword evidence="8" id="KW-1133">Transmembrane helix</keyword>
<keyword evidence="3" id="KW-0597">Phosphoprotein</keyword>
<keyword evidence="7" id="KW-0067">ATP-binding</keyword>
<evidence type="ECO:0000313" key="11">
    <source>
        <dbReference type="EMBL" id="THV22976.1"/>
    </source>
</evidence>
<dbReference type="SUPFAM" id="SSF55874">
    <property type="entry name" value="ATPase domain of HSP90 chaperone/DNA topoisomerase II/histidine kinase"/>
    <property type="match status" value="1"/>
</dbReference>
<dbReference type="InterPro" id="IPR011495">
    <property type="entry name" value="Sig_transdc_His_kin_sub2_dim/P"/>
</dbReference>
<dbReference type="GO" id="GO:0005524">
    <property type="term" value="F:ATP binding"/>
    <property type="evidence" value="ECO:0007669"/>
    <property type="project" value="UniProtKB-KW"/>
</dbReference>
<dbReference type="SMART" id="SM00387">
    <property type="entry name" value="HATPase_c"/>
    <property type="match status" value="1"/>
</dbReference>
<evidence type="ECO:0000256" key="1">
    <source>
        <dbReference type="ARBA" id="ARBA00000085"/>
    </source>
</evidence>
<sequence>MRKPPRPWRQAQTAAFHDRFPAPLADGLRLGCIGGDGQAGQRKPQSCSILTDCQARTNMLYACIEASSHFGEGEWHSLTGSTPNGVLGWFRALQIAGIGLPVIGCLIWGLIAWTDQRSIAEDHARDTVALVRQYLQRIIETETFKHRAALSRASVEPVGYLRSEGFHRFLVAVDGEAGNGYGIAVVALDGKVVASSLSFPATTRVVQRDYLQALKNETNSIFVDRVKLVASGEDAVVVVTPFVTPQFRGVIVSSMEPGRIRGFLANTALMPNESASLMREDGKLLLRKDADAPIMLPQTSPALTELAKADSGTFTTVAVSDGVERIYAYSRIGDLPLVANFGVPTSLVWEQMRQRALPVWLLMVAIGTFTVIFASLARRGALFQLESQRQKLHLAELERLAAQRDQLMREMNHRVKNNLAMINSLISIQARKGAINGRDLQLRVQALADVHDLLYQSTDNEKIDLGDLLKRACNPRTLIPDDRDIGFEANLVRGLLLSPDSASPLALAALEIVTNAVKHAFIGRDKGTISMTLEIDAEEHGLLVISDDGVGMPNEPSRRSGTGMVEAFVRQVGGTLERSQEQDDHQGTRYEIRFPIQEKADAETPA</sequence>